<proteinExistence type="predicted"/>
<dbReference type="InterPro" id="IPR013766">
    <property type="entry name" value="Thioredoxin_domain"/>
</dbReference>
<comment type="caution">
    <text evidence="3">The sequence shown here is derived from an EMBL/GenBank/DDBJ whole genome shotgun (WGS) entry which is preliminary data.</text>
</comment>
<evidence type="ECO:0000313" key="3">
    <source>
        <dbReference type="EMBL" id="MDT3401051.1"/>
    </source>
</evidence>
<dbReference type="Proteomes" id="UP001258315">
    <property type="component" value="Unassembled WGS sequence"/>
</dbReference>
<dbReference type="GO" id="GO:0016853">
    <property type="term" value="F:isomerase activity"/>
    <property type="evidence" value="ECO:0007669"/>
    <property type="project" value="UniProtKB-KW"/>
</dbReference>
<dbReference type="RefSeq" id="WP_311946856.1">
    <property type="nucleotide sequence ID" value="NZ_JAVLVU010000001.1"/>
</dbReference>
<dbReference type="PANTHER" id="PTHR42852:SF13">
    <property type="entry name" value="PROTEIN DIPZ"/>
    <property type="match status" value="1"/>
</dbReference>
<dbReference type="SUPFAM" id="SSF52833">
    <property type="entry name" value="Thioredoxin-like"/>
    <property type="match status" value="1"/>
</dbReference>
<feature type="chain" id="PRO_5045646702" evidence="1">
    <location>
        <begin position="22"/>
        <end position="512"/>
    </location>
</feature>
<dbReference type="InterPro" id="IPR012336">
    <property type="entry name" value="Thioredoxin-like_fold"/>
</dbReference>
<keyword evidence="1" id="KW-0732">Signal</keyword>
<feature type="domain" description="Thioredoxin" evidence="2">
    <location>
        <begin position="352"/>
        <end position="510"/>
    </location>
</feature>
<dbReference type="InterPro" id="IPR050553">
    <property type="entry name" value="Thioredoxin_ResA/DsbE_sf"/>
</dbReference>
<name>A0ABU3GND0_9SPHI</name>
<reference evidence="4" key="1">
    <citation type="submission" date="2023-07" db="EMBL/GenBank/DDBJ databases">
        <title>Functional and genomic diversity of the sorghum phyllosphere microbiome.</title>
        <authorList>
            <person name="Shade A."/>
        </authorList>
    </citation>
    <scope>NUCLEOTIDE SEQUENCE [LARGE SCALE GENOMIC DNA]</scope>
    <source>
        <strain evidence="4">SORGH_AS_0422</strain>
    </source>
</reference>
<dbReference type="Pfam" id="PF13905">
    <property type="entry name" value="Thioredoxin_8"/>
    <property type="match status" value="1"/>
</dbReference>
<gene>
    <name evidence="3" type="ORF">QE417_000123</name>
</gene>
<keyword evidence="4" id="KW-1185">Reference proteome</keyword>
<dbReference type="Gene3D" id="3.40.30.10">
    <property type="entry name" value="Glutaredoxin"/>
    <property type="match status" value="1"/>
</dbReference>
<keyword evidence="3" id="KW-0413">Isomerase</keyword>
<dbReference type="PROSITE" id="PS51352">
    <property type="entry name" value="THIOREDOXIN_2"/>
    <property type="match status" value="1"/>
</dbReference>
<dbReference type="InterPro" id="IPR036249">
    <property type="entry name" value="Thioredoxin-like_sf"/>
</dbReference>
<protein>
    <submittedName>
        <fullName evidence="3">Thiol-disulfide isomerase/thioredoxin</fullName>
    </submittedName>
</protein>
<evidence type="ECO:0000256" key="1">
    <source>
        <dbReference type="SAM" id="SignalP"/>
    </source>
</evidence>
<evidence type="ECO:0000313" key="4">
    <source>
        <dbReference type="Proteomes" id="UP001258315"/>
    </source>
</evidence>
<dbReference type="EMBL" id="JAVLVU010000001">
    <property type="protein sequence ID" value="MDT3401051.1"/>
    <property type="molecule type" value="Genomic_DNA"/>
</dbReference>
<dbReference type="PANTHER" id="PTHR42852">
    <property type="entry name" value="THIOL:DISULFIDE INTERCHANGE PROTEIN DSBE"/>
    <property type="match status" value="1"/>
</dbReference>
<sequence length="512" mass="58294">MNLYKLLLIIFYSCLCNYLFAKQTENGSDEKQITYLTGKINSDVQADTLTLVLHGPFFSYQTDPEKYSPQTLTTIPNKNGEFKFKIVAGTSPFHISLFLSSKRNGQLGLINEAEISNYLIEPGDSINVVFAGHKQVYTGKGKTIFEAQYTLQQSDIDERLLKADKPYSFVREPLRWLSQKDSLMNIQLTVLEKFRPSLSDITFSVLRADLIGSNRAFVYSRISYSKPFFSSGTILDKNLDSLCRMLVLRPDYISINDRSILAPKYVDYLYKKLQIEVKYGRLKNDSDVRAGHNYFDAIKNQFTGVLRDKLLAWWLLELASINDLQPQYLANAMELMQTPVFIKIAEELKATFTKGQLVEDYGFTDAKGKIVHLSDFKGRVIVIDLWFSGCTGCVRVAENMPLVEKVFEKRKDVVFLSISIDRDKNKWLKSISKEHEGQDYTHYTTPSTVYIYTGGTAGKNSFIKKYVPGNSYPSILLVDKKRRMFSATPPTPVSAQARSGLIDLIEKALNFN</sequence>
<dbReference type="CDD" id="cd02966">
    <property type="entry name" value="TlpA_like_family"/>
    <property type="match status" value="1"/>
</dbReference>
<organism evidence="3 4">
    <name type="scientific">Mucilaginibacter terrae</name>
    <dbReference type="NCBI Taxonomy" id="1955052"/>
    <lineage>
        <taxon>Bacteria</taxon>
        <taxon>Pseudomonadati</taxon>
        <taxon>Bacteroidota</taxon>
        <taxon>Sphingobacteriia</taxon>
        <taxon>Sphingobacteriales</taxon>
        <taxon>Sphingobacteriaceae</taxon>
        <taxon>Mucilaginibacter</taxon>
    </lineage>
</organism>
<accession>A0ABU3GND0</accession>
<feature type="signal peptide" evidence="1">
    <location>
        <begin position="1"/>
        <end position="21"/>
    </location>
</feature>
<evidence type="ECO:0000259" key="2">
    <source>
        <dbReference type="PROSITE" id="PS51352"/>
    </source>
</evidence>